<dbReference type="InterPro" id="IPR001806">
    <property type="entry name" value="Small_GTPase"/>
</dbReference>
<dbReference type="InParanoid" id="A0A2P6N900"/>
<dbReference type="PANTHER" id="PTHR47980">
    <property type="entry name" value="LD44762P"/>
    <property type="match status" value="1"/>
</dbReference>
<dbReference type="SUPFAM" id="SSF52540">
    <property type="entry name" value="P-loop containing nucleoside triphosphate hydrolases"/>
    <property type="match status" value="1"/>
</dbReference>
<dbReference type="PROSITE" id="PS51421">
    <property type="entry name" value="RAS"/>
    <property type="match status" value="1"/>
</dbReference>
<keyword evidence="2" id="KW-0547">Nucleotide-binding</keyword>
<name>A0A2P6N900_9EUKA</name>
<dbReference type="SMART" id="SM00174">
    <property type="entry name" value="RHO"/>
    <property type="match status" value="1"/>
</dbReference>
<evidence type="ECO:0000313" key="5">
    <source>
        <dbReference type="EMBL" id="PRP80437.1"/>
    </source>
</evidence>
<dbReference type="InterPro" id="IPR027417">
    <property type="entry name" value="P-loop_NTPase"/>
</dbReference>
<dbReference type="AlphaFoldDB" id="A0A2P6N900"/>
<evidence type="ECO:0000256" key="2">
    <source>
        <dbReference type="ARBA" id="ARBA00022741"/>
    </source>
</evidence>
<dbReference type="Pfam" id="PF00071">
    <property type="entry name" value="Ras"/>
    <property type="match status" value="1"/>
</dbReference>
<dbReference type="InterPro" id="IPR050305">
    <property type="entry name" value="Small_GTPase_Rab"/>
</dbReference>
<keyword evidence="4" id="KW-0449">Lipoprotein</keyword>
<dbReference type="InterPro" id="IPR025662">
    <property type="entry name" value="Sigma_54_int_dom_ATP-bd_1"/>
</dbReference>
<evidence type="ECO:0000256" key="1">
    <source>
        <dbReference type="ARBA" id="ARBA00006270"/>
    </source>
</evidence>
<gene>
    <name evidence="5" type="ORF">PROFUN_11892</name>
</gene>
<dbReference type="STRING" id="1890364.A0A2P6N900"/>
<comment type="caution">
    <text evidence="5">The sequence shown here is derived from an EMBL/GenBank/DDBJ whole genome shotgun (WGS) entry which is preliminary data.</text>
</comment>
<dbReference type="GO" id="GO:0003924">
    <property type="term" value="F:GTPase activity"/>
    <property type="evidence" value="ECO:0007669"/>
    <property type="project" value="InterPro"/>
</dbReference>
<proteinExistence type="inferred from homology"/>
<dbReference type="SMART" id="SM00173">
    <property type="entry name" value="RAS"/>
    <property type="match status" value="1"/>
</dbReference>
<protein>
    <submittedName>
        <fullName evidence="5">Rab GTPase</fullName>
    </submittedName>
</protein>
<dbReference type="NCBIfam" id="TIGR00231">
    <property type="entry name" value="small_GTP"/>
    <property type="match status" value="1"/>
</dbReference>
<dbReference type="Gene3D" id="3.40.50.300">
    <property type="entry name" value="P-loop containing nucleotide triphosphate hydrolases"/>
    <property type="match status" value="1"/>
</dbReference>
<dbReference type="PROSITE" id="PS51419">
    <property type="entry name" value="RAB"/>
    <property type="match status" value="1"/>
</dbReference>
<keyword evidence="6" id="KW-1185">Reference proteome</keyword>
<comment type="similarity">
    <text evidence="1">Belongs to the small GTPase superfamily. Rab family.</text>
</comment>
<dbReference type="FunFam" id="3.40.50.300:FF:001447">
    <property type="entry name" value="Ras-related protein Rab-1B"/>
    <property type="match status" value="1"/>
</dbReference>
<dbReference type="Proteomes" id="UP000241769">
    <property type="component" value="Unassembled WGS sequence"/>
</dbReference>
<reference evidence="5 6" key="1">
    <citation type="journal article" date="2018" name="Genome Biol. Evol.">
        <title>Multiple Roots of Fruiting Body Formation in Amoebozoa.</title>
        <authorList>
            <person name="Hillmann F."/>
            <person name="Forbes G."/>
            <person name="Novohradska S."/>
            <person name="Ferling I."/>
            <person name="Riege K."/>
            <person name="Groth M."/>
            <person name="Westermann M."/>
            <person name="Marz M."/>
            <person name="Spaller T."/>
            <person name="Winckler T."/>
            <person name="Schaap P."/>
            <person name="Glockner G."/>
        </authorList>
    </citation>
    <scope>NUCLEOTIDE SEQUENCE [LARGE SCALE GENOMIC DNA]</scope>
    <source>
        <strain evidence="5 6">Jena</strain>
    </source>
</reference>
<keyword evidence="3" id="KW-0342">GTP-binding</keyword>
<dbReference type="GO" id="GO:0005525">
    <property type="term" value="F:GTP binding"/>
    <property type="evidence" value="ECO:0007669"/>
    <property type="project" value="UniProtKB-KW"/>
</dbReference>
<evidence type="ECO:0000313" key="6">
    <source>
        <dbReference type="Proteomes" id="UP000241769"/>
    </source>
</evidence>
<sequence>MTAAPSGTTEYDYIVKILLIGDSGTGKTALLRRFVEDAFSQQYTTTIGWVSSCESALKCDRVDFKVRTIEISGKRWKIQLWDTAAYYRRADGVLLVYDCTSPSSFASINQWIANVDQHAQAGTNKMLIASKCDLIDAQVIHPSKGEALAKEYSIPFVQTSAKSSLNVDEAIIGLTKEIKKRVQDQRQRDGGIEDTVLVGHRHQNKSCSC</sequence>
<dbReference type="PRINTS" id="PR00449">
    <property type="entry name" value="RASTRNSFRMNG"/>
</dbReference>
<accession>A0A2P6N900</accession>
<organism evidence="5 6">
    <name type="scientific">Planoprotostelium fungivorum</name>
    <dbReference type="NCBI Taxonomy" id="1890364"/>
    <lineage>
        <taxon>Eukaryota</taxon>
        <taxon>Amoebozoa</taxon>
        <taxon>Evosea</taxon>
        <taxon>Variosea</taxon>
        <taxon>Cavosteliida</taxon>
        <taxon>Cavosteliaceae</taxon>
        <taxon>Planoprotostelium</taxon>
    </lineage>
</organism>
<dbReference type="InterPro" id="IPR005225">
    <property type="entry name" value="Small_GTP-bd"/>
</dbReference>
<dbReference type="OrthoDB" id="9989112at2759"/>
<dbReference type="EMBL" id="MDYQ01000149">
    <property type="protein sequence ID" value="PRP80437.1"/>
    <property type="molecule type" value="Genomic_DNA"/>
</dbReference>
<evidence type="ECO:0000256" key="4">
    <source>
        <dbReference type="ARBA" id="ARBA00023288"/>
    </source>
</evidence>
<evidence type="ECO:0000256" key="3">
    <source>
        <dbReference type="ARBA" id="ARBA00023134"/>
    </source>
</evidence>
<dbReference type="SMART" id="SM00175">
    <property type="entry name" value="RAB"/>
    <property type="match status" value="1"/>
</dbReference>
<dbReference type="PROSITE" id="PS00675">
    <property type="entry name" value="SIGMA54_INTERACT_1"/>
    <property type="match status" value="1"/>
</dbReference>